<protein>
    <submittedName>
        <fullName evidence="6">Cu-binding protein</fullName>
    </submittedName>
</protein>
<evidence type="ECO:0000313" key="6">
    <source>
        <dbReference type="EMBL" id="KAJ1721485.1"/>
    </source>
</evidence>
<accession>A0A9W7Y0T8</accession>
<dbReference type="GO" id="GO:0005739">
    <property type="term" value="C:mitochondrion"/>
    <property type="evidence" value="ECO:0007669"/>
    <property type="project" value="GOC"/>
</dbReference>
<dbReference type="CDD" id="cd02968">
    <property type="entry name" value="SCO"/>
    <property type="match status" value="1"/>
</dbReference>
<evidence type="ECO:0000256" key="2">
    <source>
        <dbReference type="PIRSR" id="PIRSR603782-1"/>
    </source>
</evidence>
<dbReference type="PANTHER" id="PTHR12151:SF5">
    <property type="entry name" value="AT19154P"/>
    <property type="match status" value="1"/>
</dbReference>
<keyword evidence="5" id="KW-0472">Membrane</keyword>
<gene>
    <name evidence="6" type="primary">SCO1</name>
    <name evidence="6" type="ORF">LPJ53_003994</name>
</gene>
<dbReference type="SUPFAM" id="SSF52833">
    <property type="entry name" value="Thioredoxin-like"/>
    <property type="match status" value="1"/>
</dbReference>
<feature type="transmembrane region" description="Helical" evidence="5">
    <location>
        <begin position="109"/>
        <end position="129"/>
    </location>
</feature>
<keyword evidence="7" id="KW-1185">Reference proteome</keyword>
<name>A0A9W7Y0T8_9FUNG</name>
<dbReference type="GO" id="GO:0005507">
    <property type="term" value="F:copper ion binding"/>
    <property type="evidence" value="ECO:0007669"/>
    <property type="project" value="UniProtKB-ARBA"/>
</dbReference>
<dbReference type="EMBL" id="JANBOJ010000168">
    <property type="protein sequence ID" value="KAJ1721485.1"/>
    <property type="molecule type" value="Genomic_DNA"/>
</dbReference>
<dbReference type="PANTHER" id="PTHR12151">
    <property type="entry name" value="ELECTRON TRANSPORT PROTIN SCO1/SENC FAMILY MEMBER"/>
    <property type="match status" value="1"/>
</dbReference>
<evidence type="ECO:0000256" key="1">
    <source>
        <dbReference type="ARBA" id="ARBA00010996"/>
    </source>
</evidence>
<dbReference type="GO" id="GO:0033617">
    <property type="term" value="P:mitochondrial respiratory chain complex IV assembly"/>
    <property type="evidence" value="ECO:0007669"/>
    <property type="project" value="TreeGrafter"/>
</dbReference>
<dbReference type="FunFam" id="3.40.30.10:FF:000013">
    <property type="entry name" value="Blast:Protein SCO1 homolog, mitochondrial"/>
    <property type="match status" value="1"/>
</dbReference>
<dbReference type="OrthoDB" id="270009at2759"/>
<dbReference type="InterPro" id="IPR036249">
    <property type="entry name" value="Thioredoxin-like_sf"/>
</dbReference>
<keyword evidence="5" id="KW-1133">Transmembrane helix</keyword>
<organism evidence="6 7">
    <name type="scientific">Coemansia erecta</name>
    <dbReference type="NCBI Taxonomy" id="147472"/>
    <lineage>
        <taxon>Eukaryota</taxon>
        <taxon>Fungi</taxon>
        <taxon>Fungi incertae sedis</taxon>
        <taxon>Zoopagomycota</taxon>
        <taxon>Kickxellomycotina</taxon>
        <taxon>Kickxellomycetes</taxon>
        <taxon>Kickxellales</taxon>
        <taxon>Kickxellaceae</taxon>
        <taxon>Coemansia</taxon>
    </lineage>
</organism>
<proteinExistence type="inferred from homology"/>
<keyword evidence="5" id="KW-0812">Transmembrane</keyword>
<dbReference type="AlphaFoldDB" id="A0A9W7Y0T8"/>
<feature type="compositionally biased region" description="Polar residues" evidence="4">
    <location>
        <begin position="63"/>
        <end position="79"/>
    </location>
</feature>
<feature type="binding site" evidence="2">
    <location>
        <position position="280"/>
    </location>
    <ligand>
        <name>Cu cation</name>
        <dbReference type="ChEBI" id="CHEBI:23378"/>
    </ligand>
</feature>
<dbReference type="Gene3D" id="3.40.30.10">
    <property type="entry name" value="Glutaredoxin"/>
    <property type="match status" value="1"/>
</dbReference>
<keyword evidence="2" id="KW-0479">Metal-binding</keyword>
<comment type="similarity">
    <text evidence="1">Belongs to the SCO1/2 family.</text>
</comment>
<comment type="caution">
    <text evidence="6">The sequence shown here is derived from an EMBL/GenBank/DDBJ whole genome shotgun (WGS) entry which is preliminary data.</text>
</comment>
<feature type="compositionally biased region" description="Basic and acidic residues" evidence="4">
    <location>
        <begin position="81"/>
        <end position="101"/>
    </location>
</feature>
<feature type="binding site" evidence="2">
    <location>
        <position position="187"/>
    </location>
    <ligand>
        <name>Cu cation</name>
        <dbReference type="ChEBI" id="CHEBI:23378"/>
    </ligand>
</feature>
<keyword evidence="2" id="KW-0186">Copper</keyword>
<evidence type="ECO:0000313" key="7">
    <source>
        <dbReference type="Proteomes" id="UP001149813"/>
    </source>
</evidence>
<sequence length="327" mass="36564">MHLARSFTRIGCTSGMLTAAAAKRSTHTAQRHMAAAMTMPAGNGLRFRSVLATGSRTDPLHQVRQQTPARSAAAYSTSVPPKDDNEGTQQKTEEPKPRRESLLPSSGPLSPIGITMFLVTAGGILYYFTIKKDMIRKERIENQGKQEMFGRPAIGGPFELTDHNGKPFSNQDLLGKFALIYFGFCHCPDICPDEMDKIGDALAILDRNPLTRDVVTPVFITCDPQRDSPEAISEYLPQFHPKFIGLTGSIDQIRTACKAFRVYFSKPPKVAENQDYLVDHSIFSYFMDPDGEFIDVYGKDRTAEYMASDIERRIKQYVDASHKLQKE</sequence>
<reference evidence="6" key="1">
    <citation type="submission" date="2022-07" db="EMBL/GenBank/DDBJ databases">
        <title>Phylogenomic reconstructions and comparative analyses of Kickxellomycotina fungi.</title>
        <authorList>
            <person name="Reynolds N.K."/>
            <person name="Stajich J.E."/>
            <person name="Barry K."/>
            <person name="Grigoriev I.V."/>
            <person name="Crous P."/>
            <person name="Smith M.E."/>
        </authorList>
    </citation>
    <scope>NUCLEOTIDE SEQUENCE</scope>
    <source>
        <strain evidence="6">NBRC 32514</strain>
    </source>
</reference>
<evidence type="ECO:0000256" key="3">
    <source>
        <dbReference type="PIRSR" id="PIRSR603782-2"/>
    </source>
</evidence>
<feature type="binding site" evidence="2">
    <location>
        <position position="191"/>
    </location>
    <ligand>
        <name>Cu cation</name>
        <dbReference type="ChEBI" id="CHEBI:23378"/>
    </ligand>
</feature>
<evidence type="ECO:0000256" key="5">
    <source>
        <dbReference type="SAM" id="Phobius"/>
    </source>
</evidence>
<keyword evidence="3" id="KW-1015">Disulfide bond</keyword>
<dbReference type="Pfam" id="PF02630">
    <property type="entry name" value="SCO1-SenC"/>
    <property type="match status" value="1"/>
</dbReference>
<dbReference type="Proteomes" id="UP001149813">
    <property type="component" value="Unassembled WGS sequence"/>
</dbReference>
<feature type="disulfide bond" description="Redox-active" evidence="3">
    <location>
        <begin position="187"/>
        <end position="191"/>
    </location>
</feature>
<feature type="region of interest" description="Disordered" evidence="4">
    <location>
        <begin position="58"/>
        <end position="107"/>
    </location>
</feature>
<dbReference type="InterPro" id="IPR003782">
    <property type="entry name" value="SCO1/SenC"/>
</dbReference>
<evidence type="ECO:0000256" key="4">
    <source>
        <dbReference type="SAM" id="MobiDB-lite"/>
    </source>
</evidence>